<evidence type="ECO:0000256" key="2">
    <source>
        <dbReference type="ARBA" id="ARBA00005695"/>
    </source>
</evidence>
<dbReference type="PANTHER" id="PTHR30290:SF64">
    <property type="entry name" value="ABC TRANSPORTER PERIPLASMIC BINDING PROTEIN"/>
    <property type="match status" value="1"/>
</dbReference>
<dbReference type="SUPFAM" id="SSF53850">
    <property type="entry name" value="Periplasmic binding protein-like II"/>
    <property type="match status" value="1"/>
</dbReference>
<dbReference type="Proteomes" id="UP001280156">
    <property type="component" value="Unassembled WGS sequence"/>
</dbReference>
<dbReference type="InterPro" id="IPR030678">
    <property type="entry name" value="Peptide/Ni-bd"/>
</dbReference>
<dbReference type="InterPro" id="IPR039424">
    <property type="entry name" value="SBP_5"/>
</dbReference>
<dbReference type="Pfam" id="PF00496">
    <property type="entry name" value="SBP_bac_5"/>
    <property type="match status" value="1"/>
</dbReference>
<comment type="subcellular location">
    <subcellularLocation>
        <location evidence="1">Periplasm</location>
    </subcellularLocation>
</comment>
<keyword evidence="3 4" id="KW-0732">Signal</keyword>
<comment type="similarity">
    <text evidence="2">Belongs to the bacterial solute-binding protein 5 family.</text>
</comment>
<proteinExistence type="inferred from homology"/>
<evidence type="ECO:0000313" key="7">
    <source>
        <dbReference type="Proteomes" id="UP001280156"/>
    </source>
</evidence>
<dbReference type="Gene3D" id="3.40.190.10">
    <property type="entry name" value="Periplasmic binding protein-like II"/>
    <property type="match status" value="1"/>
</dbReference>
<dbReference type="EMBL" id="JAVIIV010000013">
    <property type="protein sequence ID" value="MDX8487405.1"/>
    <property type="molecule type" value="Genomic_DNA"/>
</dbReference>
<reference evidence="6 7" key="1">
    <citation type="submission" date="2023-08" db="EMBL/GenBank/DDBJ databases">
        <title>Implementing the SeqCode for naming new Mesorhizobium species isolated from Vachellia karroo root nodules.</title>
        <authorList>
            <person name="Van Lill M."/>
        </authorList>
    </citation>
    <scope>NUCLEOTIDE SEQUENCE [LARGE SCALE GENOMIC DNA]</scope>
    <source>
        <strain evidence="6 7">VK2B</strain>
    </source>
</reference>
<evidence type="ECO:0000313" key="6">
    <source>
        <dbReference type="EMBL" id="MDX8487405.1"/>
    </source>
</evidence>
<evidence type="ECO:0000256" key="4">
    <source>
        <dbReference type="SAM" id="SignalP"/>
    </source>
</evidence>
<comment type="caution">
    <text evidence="6">The sequence shown here is derived from an EMBL/GenBank/DDBJ whole genome shotgun (WGS) entry which is preliminary data.</text>
</comment>
<dbReference type="PROSITE" id="PS51318">
    <property type="entry name" value="TAT"/>
    <property type="match status" value="1"/>
</dbReference>
<dbReference type="InterPro" id="IPR000914">
    <property type="entry name" value="SBP_5_dom"/>
</dbReference>
<dbReference type="Gene3D" id="3.10.105.10">
    <property type="entry name" value="Dipeptide-binding Protein, Domain 3"/>
    <property type="match status" value="1"/>
</dbReference>
<protein>
    <submittedName>
        <fullName evidence="6">Extracellular solute-binding protein</fullName>
    </submittedName>
</protein>
<dbReference type="RefSeq" id="WP_320297781.1">
    <property type="nucleotide sequence ID" value="NZ_JAVIIU010000012.1"/>
</dbReference>
<evidence type="ECO:0000259" key="5">
    <source>
        <dbReference type="Pfam" id="PF00496"/>
    </source>
</evidence>
<evidence type="ECO:0000256" key="1">
    <source>
        <dbReference type="ARBA" id="ARBA00004418"/>
    </source>
</evidence>
<feature type="chain" id="PRO_5046511665" evidence="4">
    <location>
        <begin position="32"/>
        <end position="625"/>
    </location>
</feature>
<sequence length="625" mass="69679">MGRQALLPRRDFLALGVAATAAALLSGRAFAETPTGVKLHGLSAFGDLKYKPDFTHFDYVNVDAPQGGTFNFSPPNWGANQSPQTFNTLNSFVPKGDSPQRMEMCFDTLMARALDEPDAVYGLIADNVTISDDRNSFTFSLRPQARFHDGTQLTADDVAFTFKLLKDKGHPDYALSLTHLEDVVAKDAHTVELKFSGKQSARTILNVVGFPILSKAFFTANPFDSSQLNPPLGCGAYKVGRWSAGAWIEYERVTDYWGNDLPVNRGQNNFGRIRVEFYQDRTAGFEAFKKGEILYREEFTSRVWATAYDFPAFTAGKVIKHEFPAETTPSMQATAVNQRREQFKDSRVRQAIALCFDFEWTRRNFFYGSYERSQSCFEKSDFRAAGAPTPQELALLEPLRAQLPPETFGEAVTQPPSDASGRDRKQLSAALKLLAEAGWKRSGDFVVNDKGGRLSAEFLVDDETFVQVYSPWVANMKAIGIDASIRLVDSAQYQLRQSTFDFDLLSAAFNFSATPTRDDLEIFFHSRSATVSGSRNLSGVASPAVDALIDAVGAAKDRESLTTAMRALDRALRARRDWIPSWYLANHRSAYWDMFGFPEQKPEFGFPVEALWWVDKGKAAKIGKA</sequence>
<dbReference type="PANTHER" id="PTHR30290">
    <property type="entry name" value="PERIPLASMIC BINDING COMPONENT OF ABC TRANSPORTER"/>
    <property type="match status" value="1"/>
</dbReference>
<name>A0ABU4YKA6_9HYPH</name>
<accession>A0ABU4YKA6</accession>
<dbReference type="PIRSF" id="PIRSF002741">
    <property type="entry name" value="MppA"/>
    <property type="match status" value="1"/>
</dbReference>
<dbReference type="CDD" id="cd08497">
    <property type="entry name" value="MbnE-like"/>
    <property type="match status" value="1"/>
</dbReference>
<organism evidence="6 7">
    <name type="scientific">Mesorhizobium humile</name>
    <dbReference type="NCBI Taxonomy" id="3072313"/>
    <lineage>
        <taxon>Bacteria</taxon>
        <taxon>Pseudomonadati</taxon>
        <taxon>Pseudomonadota</taxon>
        <taxon>Alphaproteobacteria</taxon>
        <taxon>Hyphomicrobiales</taxon>
        <taxon>Phyllobacteriaceae</taxon>
        <taxon>Mesorhizobium</taxon>
    </lineage>
</organism>
<feature type="signal peptide" evidence="4">
    <location>
        <begin position="1"/>
        <end position="31"/>
    </location>
</feature>
<dbReference type="InterPro" id="IPR006311">
    <property type="entry name" value="TAT_signal"/>
</dbReference>
<feature type="domain" description="Solute-binding protein family 5" evidence="5">
    <location>
        <begin position="120"/>
        <end position="528"/>
    </location>
</feature>
<gene>
    <name evidence="6" type="ORF">RFM52_19560</name>
</gene>
<keyword evidence="7" id="KW-1185">Reference proteome</keyword>
<evidence type="ECO:0000256" key="3">
    <source>
        <dbReference type="ARBA" id="ARBA00022729"/>
    </source>
</evidence>